<dbReference type="GO" id="GO:0009245">
    <property type="term" value="P:lipid A biosynthetic process"/>
    <property type="evidence" value="ECO:0007669"/>
    <property type="project" value="TreeGrafter"/>
</dbReference>
<dbReference type="GO" id="GO:0030313">
    <property type="term" value="C:cell envelope"/>
    <property type="evidence" value="ECO:0007669"/>
    <property type="project" value="UniProtKB-SubCell"/>
</dbReference>
<dbReference type="Proteomes" id="UP000215767">
    <property type="component" value="Unassembled WGS sequence"/>
</dbReference>
<keyword evidence="12" id="KW-0732">Signal</keyword>
<evidence type="ECO:0000256" key="10">
    <source>
        <dbReference type="PIRSR" id="PIRSR639901-2"/>
    </source>
</evidence>
<dbReference type="UniPathway" id="UPA00958"/>
<evidence type="ECO:0000259" key="13">
    <source>
        <dbReference type="Pfam" id="PF00534"/>
    </source>
</evidence>
<comment type="caution">
    <text evidence="15">The sequence shown here is derived from an EMBL/GenBank/DDBJ whole genome shotgun (WGS) entry which is preliminary data.</text>
</comment>
<dbReference type="Pfam" id="PF04413">
    <property type="entry name" value="Glycos_transf_N"/>
    <property type="match status" value="1"/>
</dbReference>
<dbReference type="OrthoDB" id="9789797at2"/>
<dbReference type="Pfam" id="PF00534">
    <property type="entry name" value="Glycos_transf_1"/>
    <property type="match status" value="1"/>
</dbReference>
<reference evidence="16" key="1">
    <citation type="submission" date="2017-05" db="EMBL/GenBank/DDBJ databases">
        <title>Complete and WGS of Bordetella genogroups.</title>
        <authorList>
            <person name="Spilker T."/>
            <person name="Lipuma J."/>
        </authorList>
    </citation>
    <scope>NUCLEOTIDE SEQUENCE [LARGE SCALE GENOMIC DNA]</scope>
    <source>
        <strain evidence="16">AU8856</strain>
    </source>
</reference>
<feature type="site" description="Transition state stabilizer" evidence="10">
    <location>
        <position position="220"/>
    </location>
</feature>
<dbReference type="AlphaFoldDB" id="A0A261USZ5"/>
<name>A0A261USZ5_9BORD</name>
<evidence type="ECO:0000256" key="5">
    <source>
        <dbReference type="ARBA" id="ARBA00022519"/>
    </source>
</evidence>
<dbReference type="InterPro" id="IPR038107">
    <property type="entry name" value="Glycos_transf_N_sf"/>
</dbReference>
<feature type="domain" description="Glycosyl transferase family 1" evidence="13">
    <location>
        <begin position="312"/>
        <end position="398"/>
    </location>
</feature>
<comment type="function">
    <text evidence="11">Involved in lipopolysaccharide (LPS) biosynthesis. Catalyzes the transfer of 3-deoxy-D-manno-octulosonate (Kdo) residue(s) from CMP-Kdo to lipid IV(A), the tetraacyldisaccharide-1,4'-bisphosphate precursor of lipid A.</text>
</comment>
<organism evidence="15 16">
    <name type="scientific">Bordetella genomosp. 11</name>
    <dbReference type="NCBI Taxonomy" id="1416808"/>
    <lineage>
        <taxon>Bacteria</taxon>
        <taxon>Pseudomonadati</taxon>
        <taxon>Pseudomonadota</taxon>
        <taxon>Betaproteobacteria</taxon>
        <taxon>Burkholderiales</taxon>
        <taxon>Alcaligenaceae</taxon>
        <taxon>Bordetella</taxon>
    </lineage>
</organism>
<feature type="chain" id="PRO_5012582556" description="3-deoxy-D-manno-octulosonic acid transferase" evidence="12">
    <location>
        <begin position="19"/>
        <end position="473"/>
    </location>
</feature>
<comment type="pathway">
    <text evidence="2 11">Bacterial outer membrane biogenesis; LPS core biosynthesis.</text>
</comment>
<keyword evidence="11" id="KW-1003">Cell membrane</keyword>
<evidence type="ECO:0000313" key="15">
    <source>
        <dbReference type="EMBL" id="OZI64462.1"/>
    </source>
</evidence>
<dbReference type="InterPro" id="IPR039901">
    <property type="entry name" value="Kdotransferase"/>
</dbReference>
<dbReference type="Gene3D" id="3.40.50.2000">
    <property type="entry name" value="Glycogen Phosphorylase B"/>
    <property type="match status" value="1"/>
</dbReference>
<dbReference type="GO" id="GO:0043842">
    <property type="term" value="F:Kdo transferase activity"/>
    <property type="evidence" value="ECO:0007669"/>
    <property type="project" value="UniProtKB-EC"/>
</dbReference>
<feature type="site" description="Transition state stabilizer" evidence="10">
    <location>
        <position position="144"/>
    </location>
</feature>
<feature type="signal peptide" evidence="12">
    <location>
        <begin position="1"/>
        <end position="18"/>
    </location>
</feature>
<proteinExistence type="inferred from homology"/>
<evidence type="ECO:0000256" key="9">
    <source>
        <dbReference type="PIRSR" id="PIRSR639901-1"/>
    </source>
</evidence>
<evidence type="ECO:0000256" key="3">
    <source>
        <dbReference type="ARBA" id="ARBA00012621"/>
    </source>
</evidence>
<dbReference type="InterPro" id="IPR007507">
    <property type="entry name" value="Glycos_transf_N"/>
</dbReference>
<accession>A0A261USZ5</accession>
<evidence type="ECO:0000256" key="1">
    <source>
        <dbReference type="ARBA" id="ARBA00004196"/>
    </source>
</evidence>
<dbReference type="Gene3D" id="3.40.50.11720">
    <property type="entry name" value="3-Deoxy-D-manno-octulosonic-acid transferase, N-terminal domain"/>
    <property type="match status" value="1"/>
</dbReference>
<protein>
    <recommendedName>
        <fullName evidence="4 11">3-deoxy-D-manno-octulosonic acid transferase</fullName>
        <shortName evidence="11">Kdo transferase</shortName>
        <ecNumber evidence="3 11">2.4.99.12</ecNumber>
    </recommendedName>
    <alternativeName>
        <fullName evidence="7 11">Lipid IV(A) 3-deoxy-D-manno-octulosonic acid transferase</fullName>
    </alternativeName>
</protein>
<keyword evidence="11" id="KW-0448">Lipopolysaccharide biosynthesis</keyword>
<evidence type="ECO:0000256" key="2">
    <source>
        <dbReference type="ARBA" id="ARBA00004713"/>
    </source>
</evidence>
<keyword evidence="5" id="KW-0472">Membrane</keyword>
<gene>
    <name evidence="15" type="ORF">CAL28_07245</name>
</gene>
<dbReference type="PANTHER" id="PTHR42755:SF1">
    <property type="entry name" value="3-DEOXY-D-MANNO-OCTULOSONIC ACID TRANSFERASE, MITOCHONDRIAL-RELATED"/>
    <property type="match status" value="1"/>
</dbReference>
<keyword evidence="6 11" id="KW-0808">Transferase</keyword>
<evidence type="ECO:0000256" key="11">
    <source>
        <dbReference type="RuleBase" id="RU365103"/>
    </source>
</evidence>
<dbReference type="PANTHER" id="PTHR42755">
    <property type="entry name" value="3-DEOXY-MANNO-OCTULOSONATE CYTIDYLYLTRANSFERASE"/>
    <property type="match status" value="1"/>
</dbReference>
<feature type="domain" description="3-deoxy-D-manno-octulosonic-acid transferase N-terminal" evidence="14">
    <location>
        <begin position="35"/>
        <end position="222"/>
    </location>
</feature>
<dbReference type="GO" id="GO:0009244">
    <property type="term" value="P:lipopolysaccharide core region biosynthetic process"/>
    <property type="evidence" value="ECO:0007669"/>
    <property type="project" value="UniProtKB-UniRule"/>
</dbReference>
<dbReference type="EMBL" id="NEVS01000002">
    <property type="protein sequence ID" value="OZI64462.1"/>
    <property type="molecule type" value="Genomic_DNA"/>
</dbReference>
<evidence type="ECO:0000256" key="12">
    <source>
        <dbReference type="SAM" id="SignalP"/>
    </source>
</evidence>
<keyword evidence="5" id="KW-0997">Cell inner membrane</keyword>
<evidence type="ECO:0000256" key="4">
    <source>
        <dbReference type="ARBA" id="ARBA00019077"/>
    </source>
</evidence>
<evidence type="ECO:0000256" key="7">
    <source>
        <dbReference type="ARBA" id="ARBA00031445"/>
    </source>
</evidence>
<comment type="catalytic activity">
    <reaction evidence="8 11">
        <text>lipid IVA (E. coli) + CMP-3-deoxy-beta-D-manno-octulosonate = alpha-Kdo-(2-&gt;6)-lipid IVA (E. coli) + CMP + H(+)</text>
        <dbReference type="Rhea" id="RHEA:28066"/>
        <dbReference type="ChEBI" id="CHEBI:15378"/>
        <dbReference type="ChEBI" id="CHEBI:58603"/>
        <dbReference type="ChEBI" id="CHEBI:60364"/>
        <dbReference type="ChEBI" id="CHEBI:60377"/>
        <dbReference type="ChEBI" id="CHEBI:85987"/>
        <dbReference type="EC" id="2.4.99.12"/>
    </reaction>
</comment>
<evidence type="ECO:0000256" key="8">
    <source>
        <dbReference type="ARBA" id="ARBA00049183"/>
    </source>
</evidence>
<dbReference type="InterPro" id="IPR001296">
    <property type="entry name" value="Glyco_trans_1"/>
</dbReference>
<dbReference type="EC" id="2.4.99.12" evidence="3 11"/>
<dbReference type="GO" id="GO:0005886">
    <property type="term" value="C:plasma membrane"/>
    <property type="evidence" value="ECO:0007669"/>
    <property type="project" value="UniProtKB-SubCell"/>
</dbReference>
<evidence type="ECO:0000313" key="16">
    <source>
        <dbReference type="Proteomes" id="UP000215767"/>
    </source>
</evidence>
<comment type="similarity">
    <text evidence="11">Belongs to the glycosyltransferase group 1 family.</text>
</comment>
<keyword evidence="16" id="KW-1185">Reference proteome</keyword>
<sequence>MNRTLYSCLARALAPLLAARVLMRARFDSSYGTAIGERFGWYRDAMHTGAFAGGRAMRARPVWVHAVSLGETRAAQPLIQALLDRQIPVLLTHMTATGRREGSKLFAVAIERGQLRQAWLPYDLPGACSRFFATMNPVCGVLIEREVWPNLIHEANRRSVPMIMASARLSARSARRGLHAGRVLREAYAGLDIVLAQSEADAQRLRAAGARRVETCGNLKFDSVPSEHQMARGRAWRAAWDRPVITVASTHEGEEAEFARAVAGRAAELGNALLVVVPRHPERFDAVEKQLQACGLRVARRTAIDPWQPQPAHTQVLLGDSMGELATYYAASDVAIVAGSFIAEGGQNLIEACAAGVPVVVGPHARNFQQVTDEAIAAGAALRRPSAGAAIDAAAGLLGDVSAGAAMAAAGLRYVASHAGVVRRTMMCLEAFLSTHGAGVADALENAASAAAAREAALAPDPIGPAGRAMGSG</sequence>
<evidence type="ECO:0000256" key="6">
    <source>
        <dbReference type="ARBA" id="ARBA00022679"/>
    </source>
</evidence>
<dbReference type="SUPFAM" id="SSF53756">
    <property type="entry name" value="UDP-Glycosyltransferase/glycogen phosphorylase"/>
    <property type="match status" value="1"/>
</dbReference>
<comment type="subcellular location">
    <subcellularLocation>
        <location evidence="1">Cell envelope</location>
    </subcellularLocation>
    <subcellularLocation>
        <location evidence="11">Cell membrane</location>
    </subcellularLocation>
</comment>
<feature type="active site" description="Proton acceptor" evidence="9">
    <location>
        <position position="71"/>
    </location>
</feature>
<evidence type="ECO:0000259" key="14">
    <source>
        <dbReference type="Pfam" id="PF04413"/>
    </source>
</evidence>
<dbReference type="RefSeq" id="WP_094840766.1">
    <property type="nucleotide sequence ID" value="NZ_NEVS01000002.1"/>
</dbReference>